<name>A0A4R8TIM6_9PEZI</name>
<proteinExistence type="predicted"/>
<accession>A0A4R8TIM6</accession>
<evidence type="ECO:0000313" key="2">
    <source>
        <dbReference type="EMBL" id="TEA17787.1"/>
    </source>
</evidence>
<evidence type="ECO:0000256" key="1">
    <source>
        <dbReference type="SAM" id="MobiDB-lite"/>
    </source>
</evidence>
<evidence type="ECO:0000313" key="3">
    <source>
        <dbReference type="Proteomes" id="UP000295604"/>
    </source>
</evidence>
<comment type="caution">
    <text evidence="2">The sequence shown here is derived from an EMBL/GenBank/DDBJ whole genome shotgun (WGS) entry which is preliminary data.</text>
</comment>
<dbReference type="AlphaFoldDB" id="A0A4R8TIM6"/>
<keyword evidence="3" id="KW-1185">Reference proteome</keyword>
<dbReference type="Proteomes" id="UP000295604">
    <property type="component" value="Unassembled WGS sequence"/>
</dbReference>
<reference evidence="2 3" key="1">
    <citation type="submission" date="2018-11" db="EMBL/GenBank/DDBJ databases">
        <title>Genome sequence and assembly of Colletotrichum sidae.</title>
        <authorList>
            <person name="Gan P."/>
            <person name="Shirasu K."/>
        </authorList>
    </citation>
    <scope>NUCLEOTIDE SEQUENCE [LARGE SCALE GENOMIC DNA]</scope>
    <source>
        <strain evidence="2 3">CBS 518.97</strain>
    </source>
</reference>
<feature type="region of interest" description="Disordered" evidence="1">
    <location>
        <begin position="15"/>
        <end position="45"/>
    </location>
</feature>
<gene>
    <name evidence="2" type="ORF">C8034_v012230</name>
</gene>
<protein>
    <submittedName>
        <fullName evidence="2">Uncharacterized protein</fullName>
    </submittedName>
</protein>
<organism evidence="2 3">
    <name type="scientific">Colletotrichum sidae</name>
    <dbReference type="NCBI Taxonomy" id="1347389"/>
    <lineage>
        <taxon>Eukaryota</taxon>
        <taxon>Fungi</taxon>
        <taxon>Dikarya</taxon>
        <taxon>Ascomycota</taxon>
        <taxon>Pezizomycotina</taxon>
        <taxon>Sordariomycetes</taxon>
        <taxon>Hypocreomycetidae</taxon>
        <taxon>Glomerellales</taxon>
        <taxon>Glomerellaceae</taxon>
        <taxon>Colletotrichum</taxon>
        <taxon>Colletotrichum orbiculare species complex</taxon>
    </lineage>
</organism>
<sequence length="335" mass="35436">MAILAGKTASTANTAATPATYSSATETELASLTPTTSTSSLPPTYDDATASTSSAIITTTSVATDASVLLGSLPSASIVSFTPTVHFQIETVGKQWLSLPIGTRPDPIPAYRVESGQWSPQSTPAYTSLRFCRSDNSCQLIRGDDGSQTPVCTTLYRFGPGKPPILRLSGPACSASSSSSVDDSHGVASEELDVQIRPKSITSRTQVLKTPYGTFCWRYASAKERLVVDNADQLLLCELVQQVALYGGKAGEKATRIAQLVRGRETRSRGSGRTSAGNGGRLMVDLSRWKDLNEGGRDAVEGLVVASCICMLKKEVDRRRVQQMMLMGAGASGAV</sequence>
<dbReference type="EMBL" id="QAPF01000079">
    <property type="protein sequence ID" value="TEA17787.1"/>
    <property type="molecule type" value="Genomic_DNA"/>
</dbReference>